<sequence>MHISRPGLDTVPPGPFRDLVDALHELYLNAGCPSGRVVSTSIYRDRSLEVVSHETYRAALRGAYLLSWPKYHSIIVELNRRSRAPLDEAVLVAEFQARWRHARANSP</sequence>
<name>A0A8J3LQQ4_9ACTN</name>
<dbReference type="AlphaFoldDB" id="A0A8J3LQQ4"/>
<accession>A0A8J3LQQ4</accession>
<protein>
    <submittedName>
        <fullName evidence="1">Uncharacterized protein</fullName>
    </submittedName>
</protein>
<organism evidence="1 2">
    <name type="scientific">Catellatospora methionotrophica</name>
    <dbReference type="NCBI Taxonomy" id="121620"/>
    <lineage>
        <taxon>Bacteria</taxon>
        <taxon>Bacillati</taxon>
        <taxon>Actinomycetota</taxon>
        <taxon>Actinomycetes</taxon>
        <taxon>Micromonosporales</taxon>
        <taxon>Micromonosporaceae</taxon>
        <taxon>Catellatospora</taxon>
    </lineage>
</organism>
<keyword evidence="2" id="KW-1185">Reference proteome</keyword>
<evidence type="ECO:0000313" key="2">
    <source>
        <dbReference type="Proteomes" id="UP000660339"/>
    </source>
</evidence>
<comment type="caution">
    <text evidence="1">The sequence shown here is derived from an EMBL/GenBank/DDBJ whole genome shotgun (WGS) entry which is preliminary data.</text>
</comment>
<dbReference type="EMBL" id="BONJ01000030">
    <property type="protein sequence ID" value="GIG17100.1"/>
    <property type="molecule type" value="Genomic_DNA"/>
</dbReference>
<dbReference type="Proteomes" id="UP000660339">
    <property type="component" value="Unassembled WGS sequence"/>
</dbReference>
<proteinExistence type="predicted"/>
<gene>
    <name evidence="1" type="ORF">Cme02nite_54320</name>
</gene>
<evidence type="ECO:0000313" key="1">
    <source>
        <dbReference type="EMBL" id="GIG17100.1"/>
    </source>
</evidence>
<reference evidence="1" key="1">
    <citation type="submission" date="2021-01" db="EMBL/GenBank/DDBJ databases">
        <title>Whole genome shotgun sequence of Catellatospora methionotrophica NBRC 14553.</title>
        <authorList>
            <person name="Komaki H."/>
            <person name="Tamura T."/>
        </authorList>
    </citation>
    <scope>NUCLEOTIDE SEQUENCE</scope>
    <source>
        <strain evidence="1">NBRC 14553</strain>
    </source>
</reference>